<dbReference type="EMBL" id="JAQQWM010000006">
    <property type="protein sequence ID" value="KAK8059926.1"/>
    <property type="molecule type" value="Genomic_DNA"/>
</dbReference>
<gene>
    <name evidence="6" type="ORF">PG996_009856</name>
</gene>
<comment type="caution">
    <text evidence="6">The sequence shown here is derived from an EMBL/GenBank/DDBJ whole genome shotgun (WGS) entry which is preliminary data.</text>
</comment>
<evidence type="ECO:0000313" key="6">
    <source>
        <dbReference type="EMBL" id="KAK8059926.1"/>
    </source>
</evidence>
<evidence type="ECO:0000256" key="5">
    <source>
        <dbReference type="SAM" id="Phobius"/>
    </source>
</evidence>
<evidence type="ECO:0000256" key="4">
    <source>
        <dbReference type="ARBA" id="ARBA00023136"/>
    </source>
</evidence>
<accession>A0ABR1ULY5</accession>
<dbReference type="InterPro" id="IPR007568">
    <property type="entry name" value="RTA1"/>
</dbReference>
<dbReference type="Pfam" id="PF04479">
    <property type="entry name" value="RTA1"/>
    <property type="match status" value="1"/>
</dbReference>
<feature type="transmembrane region" description="Helical" evidence="5">
    <location>
        <begin position="253"/>
        <end position="274"/>
    </location>
</feature>
<feature type="transmembrane region" description="Helical" evidence="5">
    <location>
        <begin position="207"/>
        <end position="232"/>
    </location>
</feature>
<feature type="transmembrane region" description="Helical" evidence="5">
    <location>
        <begin position="169"/>
        <end position="195"/>
    </location>
</feature>
<keyword evidence="7" id="KW-1185">Reference proteome</keyword>
<keyword evidence="4 5" id="KW-0472">Membrane</keyword>
<protein>
    <submittedName>
        <fullName evidence="6">Uncharacterized protein</fullName>
    </submittedName>
</protein>
<evidence type="ECO:0000313" key="7">
    <source>
        <dbReference type="Proteomes" id="UP001446871"/>
    </source>
</evidence>
<feature type="transmembrane region" description="Helical" evidence="5">
    <location>
        <begin position="69"/>
        <end position="89"/>
    </location>
</feature>
<dbReference type="Proteomes" id="UP001446871">
    <property type="component" value="Unassembled WGS sequence"/>
</dbReference>
<organism evidence="6 7">
    <name type="scientific">Apiospora saccharicola</name>
    <dbReference type="NCBI Taxonomy" id="335842"/>
    <lineage>
        <taxon>Eukaryota</taxon>
        <taxon>Fungi</taxon>
        <taxon>Dikarya</taxon>
        <taxon>Ascomycota</taxon>
        <taxon>Pezizomycotina</taxon>
        <taxon>Sordariomycetes</taxon>
        <taxon>Xylariomycetidae</taxon>
        <taxon>Amphisphaeriales</taxon>
        <taxon>Apiosporaceae</taxon>
        <taxon>Apiospora</taxon>
    </lineage>
</organism>
<feature type="transmembrane region" description="Helical" evidence="5">
    <location>
        <begin position="96"/>
        <end position="119"/>
    </location>
</feature>
<feature type="transmembrane region" description="Helical" evidence="5">
    <location>
        <begin position="125"/>
        <end position="149"/>
    </location>
</feature>
<name>A0ABR1ULY5_9PEZI</name>
<reference evidence="6 7" key="1">
    <citation type="submission" date="2023-01" db="EMBL/GenBank/DDBJ databases">
        <title>Analysis of 21 Apiospora genomes using comparative genomics revels a genus with tremendous synthesis potential of carbohydrate active enzymes and secondary metabolites.</title>
        <authorList>
            <person name="Sorensen T."/>
        </authorList>
    </citation>
    <scope>NUCLEOTIDE SEQUENCE [LARGE SCALE GENOMIC DNA]</scope>
    <source>
        <strain evidence="6 7">CBS 83171</strain>
    </source>
</reference>
<feature type="transmembrane region" description="Helical" evidence="5">
    <location>
        <begin position="289"/>
        <end position="308"/>
    </location>
</feature>
<sequence length="414" mass="46230">MAHNQAATAMGNTTHPLMAPNSKIPMSAGHPTQLDPAQLRYMIGFGPKVNCTLDLCPLEMSVTGYLPNLPVNIIFISLYAFAMVIHIMLGFRWRSWFFTLCCVTCTISAMAGYVGRIFMHYNPFAFYPFLIQGVFLTIVPVFYCAGIYVTLAMAINNLAPHLKRFNPSLLVWIFLPGDMLALTLQSAGAIISAVAEVGSDLVHTGEHISVIGLALQVFSIAVFACLFLDFAVRFFRSPKGAPETNSYDTRLRFFMAMILFSLVLTTARSCYRVAELYQGYTGVLMREEGLFIMLEGCAIIVCVFLLTIGHPGYVFRDEQNQAFQAMDVASFSVSSGTVAKGVRMEMRKVQARASRIMTGVRASRFDDMERRLLEMEAQMVTRQNSSKSYRSHYAPSAYSGYSGYSRYTDRSRPF</sequence>
<comment type="subcellular location">
    <subcellularLocation>
        <location evidence="1">Membrane</location>
        <topology evidence="1">Multi-pass membrane protein</topology>
    </subcellularLocation>
</comment>
<keyword evidence="2 5" id="KW-0812">Transmembrane</keyword>
<keyword evidence="3 5" id="KW-1133">Transmembrane helix</keyword>
<dbReference type="PANTHER" id="PTHR31465">
    <property type="entry name" value="PROTEIN RTA1-RELATED"/>
    <property type="match status" value="1"/>
</dbReference>
<evidence type="ECO:0000256" key="1">
    <source>
        <dbReference type="ARBA" id="ARBA00004141"/>
    </source>
</evidence>
<dbReference type="PANTHER" id="PTHR31465:SF9">
    <property type="entry name" value="SPHINGOID LONG-CHAIN BASE TRANSPORTER RSB1"/>
    <property type="match status" value="1"/>
</dbReference>
<evidence type="ECO:0000256" key="3">
    <source>
        <dbReference type="ARBA" id="ARBA00022989"/>
    </source>
</evidence>
<proteinExistence type="predicted"/>
<evidence type="ECO:0000256" key="2">
    <source>
        <dbReference type="ARBA" id="ARBA00022692"/>
    </source>
</evidence>